<dbReference type="PANTHER" id="PTHR11365:SF2">
    <property type="entry name" value="5-OXOPROLINASE"/>
    <property type="match status" value="1"/>
</dbReference>
<dbReference type="GO" id="GO:0006749">
    <property type="term" value="P:glutathione metabolic process"/>
    <property type="evidence" value="ECO:0007669"/>
    <property type="project" value="TreeGrafter"/>
</dbReference>
<reference evidence="4" key="1">
    <citation type="submission" date="2016-11" db="EMBL/GenBank/DDBJ databases">
        <authorList>
            <person name="Varghese N."/>
            <person name="Submissions S."/>
        </authorList>
    </citation>
    <scope>NUCLEOTIDE SEQUENCE [LARGE SCALE GENOMIC DNA]</scope>
    <source>
        <strain evidence="4">DSM 29326</strain>
    </source>
</reference>
<gene>
    <name evidence="3" type="ORF">SAMN05444339_10778</name>
</gene>
<dbReference type="InterPro" id="IPR043129">
    <property type="entry name" value="ATPase_NBD"/>
</dbReference>
<dbReference type="InterPro" id="IPR008040">
    <property type="entry name" value="Hydant_A_N"/>
</dbReference>
<dbReference type="STRING" id="366533.SAMN05444339_10778"/>
<evidence type="ECO:0000313" key="3">
    <source>
        <dbReference type="EMBL" id="SHF51345.1"/>
    </source>
</evidence>
<dbReference type="OrthoDB" id="9814788at2"/>
<keyword evidence="4" id="KW-1185">Reference proteome</keyword>
<dbReference type="RefSeq" id="WP_072857951.1">
    <property type="nucleotide sequence ID" value="NZ_FQUE01000007.1"/>
</dbReference>
<dbReference type="EMBL" id="FQUE01000007">
    <property type="protein sequence ID" value="SHF51345.1"/>
    <property type="molecule type" value="Genomic_DNA"/>
</dbReference>
<dbReference type="SUPFAM" id="SSF53067">
    <property type="entry name" value="Actin-like ATPase domain"/>
    <property type="match status" value="1"/>
</dbReference>
<evidence type="ECO:0000259" key="2">
    <source>
        <dbReference type="Pfam" id="PF05378"/>
    </source>
</evidence>
<dbReference type="Pfam" id="PF01968">
    <property type="entry name" value="Hydantoinase_A"/>
    <property type="match status" value="1"/>
</dbReference>
<dbReference type="Pfam" id="PF05378">
    <property type="entry name" value="Hydant_A_N"/>
    <property type="match status" value="1"/>
</dbReference>
<dbReference type="GO" id="GO:0005829">
    <property type="term" value="C:cytosol"/>
    <property type="evidence" value="ECO:0007669"/>
    <property type="project" value="TreeGrafter"/>
</dbReference>
<evidence type="ECO:0000259" key="1">
    <source>
        <dbReference type="Pfam" id="PF01968"/>
    </source>
</evidence>
<name>A0A1M5C9E0_LOKAT</name>
<dbReference type="Proteomes" id="UP000183987">
    <property type="component" value="Unassembled WGS sequence"/>
</dbReference>
<evidence type="ECO:0000313" key="4">
    <source>
        <dbReference type="Proteomes" id="UP000183987"/>
    </source>
</evidence>
<dbReference type="PANTHER" id="PTHR11365">
    <property type="entry name" value="5-OXOPROLINASE RELATED"/>
    <property type="match status" value="1"/>
</dbReference>
<feature type="domain" description="Hydantoinase A/oxoprolinase" evidence="1">
    <location>
        <begin position="188"/>
        <end position="332"/>
    </location>
</feature>
<proteinExistence type="predicted"/>
<sequence>MGYLLGVDTGGTYTDAVVLDGDATRVLARAKALTSRPDLSAGVAGAVDAAIAGAGIPAAEIEIVSLSTTLATNALVEGQGGRIALIAIGFDAASLSRAGLEDALRGDPVVAIAGGHTHAGNAAADLDLETLERALEDTTGITGFAVAAQFATRNPAHELAAADLIRARTGLPVTCSHELSAALGGPKRALTAVLNARLIGMIAGLIAAVERHLALSGISARLMVVRGDGALIPADMARVRPIETILSGPAASVAGAAWLTDVGDAMISDIGGTTTDICQLQDGRPRIDPQGAMVGGFRTMVEAVAMRTFGLGGDSAVRLSDGLAGGLQLGPRRVMPIALLAQAHPGLVHGALDAALAQDGPPLDGAAFVAPLWDAAPEGRDTREAAIVARLAGGPARMGDVVTTRMEQPALMRLVARGQVMIADVTPSDAAHVLGLVADWEAEASEKALTLLARRRRGDGQRIAPDAATLAQAIVDQLTTQTVDCLLQAAFADDGRDWAGVAPDRLAGHPLTRAGLDGHVGLITMRLGLGVPVIGLGAPAASYYPAVGQRLATRMIVPKHADVANAIGAVVGQVVMRAGGSVTAPAPGRYVAHLEGGPQTFATPEAAMATLQTALIASATAQARAAGVADPSVSVARDVNAAVIEGQEAFFGADIRATARGRPRIARD</sequence>
<organism evidence="3 4">
    <name type="scientific">Loktanella atrilutea</name>
    <dbReference type="NCBI Taxonomy" id="366533"/>
    <lineage>
        <taxon>Bacteria</taxon>
        <taxon>Pseudomonadati</taxon>
        <taxon>Pseudomonadota</taxon>
        <taxon>Alphaproteobacteria</taxon>
        <taxon>Rhodobacterales</taxon>
        <taxon>Roseobacteraceae</taxon>
        <taxon>Loktanella</taxon>
    </lineage>
</organism>
<dbReference type="InterPro" id="IPR002821">
    <property type="entry name" value="Hydantoinase_A"/>
</dbReference>
<protein>
    <submittedName>
        <fullName evidence="3">N-methylhydantoinase A/oxoprolinase/acetone carboxylase, beta subunit</fullName>
    </submittedName>
</protein>
<dbReference type="InterPro" id="IPR045079">
    <property type="entry name" value="Oxoprolinase-like"/>
</dbReference>
<dbReference type="AlphaFoldDB" id="A0A1M5C9E0"/>
<feature type="domain" description="Hydantoinase/oxoprolinase N-terminal" evidence="2">
    <location>
        <begin position="5"/>
        <end position="167"/>
    </location>
</feature>
<dbReference type="GO" id="GO:0017168">
    <property type="term" value="F:5-oxoprolinase (ATP-hydrolyzing) activity"/>
    <property type="evidence" value="ECO:0007669"/>
    <property type="project" value="TreeGrafter"/>
</dbReference>
<accession>A0A1M5C9E0</accession>